<dbReference type="KEGG" id="gxy:GLX_26520"/>
<sequence length="265" mass="29110">MVRPAMQARLPPLLASTCIVGLDCGFGWFCHWTTTHHALSVPGLDLSENVLARACELGHDPIITYARQDMETLDLPAGAFDLTYSSLVLHYTRDLGTRLAILHASLVPGGYFVFSTGHPIYTAPSHPDWIQGRKGTRVWPLNDYQLEDPRTTDWPAFGVIKQHRTLGNLPNLLIGTGFAITHVAEWSPRDQGLAAHPDWALPAGRLCPPHKKTGVTKVTPVFPKSLQGVEKAGEPAIPGHPAWPEAMLRSPCHPCRPFRPCHLPA</sequence>
<dbReference type="CDD" id="cd02440">
    <property type="entry name" value="AdoMet_MTases"/>
    <property type="match status" value="1"/>
</dbReference>
<feature type="domain" description="Methyltransferase type 11" evidence="1">
    <location>
        <begin position="24"/>
        <end position="114"/>
    </location>
</feature>
<evidence type="ECO:0000259" key="1">
    <source>
        <dbReference type="Pfam" id="PF08241"/>
    </source>
</evidence>
<gene>
    <name evidence="2" type="ordered locus">GLX_26520</name>
</gene>
<dbReference type="Gene3D" id="3.40.50.150">
    <property type="entry name" value="Vaccinia Virus protein VP39"/>
    <property type="match status" value="1"/>
</dbReference>
<name>G2I2T5_KOMMN</name>
<dbReference type="Proteomes" id="UP000009044">
    <property type="component" value="Chromosome"/>
</dbReference>
<reference evidence="3" key="1">
    <citation type="journal article" date="2011" name="J. Bacteriol.">
        <title>Complete genome sequence of NBRC 3288, a unique cellulose-nonproducing strain of Gluconacetobacter xylinus isolated from vinegar.</title>
        <authorList>
            <person name="Ogino H."/>
            <person name="Azuma Y."/>
            <person name="Hosoyama A."/>
            <person name="Nakazawa H."/>
            <person name="Matsutani M."/>
            <person name="Hasegawa A."/>
            <person name="Otsuyama K."/>
            <person name="Matsushita K."/>
            <person name="Fujita N."/>
            <person name="Shirai M."/>
        </authorList>
    </citation>
    <scope>NUCLEOTIDE SEQUENCE [LARGE SCALE GENOMIC DNA]</scope>
    <source>
        <strain evidence="3">NBRC 3288 / BCRC 11682 / LMG 1693</strain>
    </source>
</reference>
<accession>G2I2T5</accession>
<dbReference type="eggNOG" id="COG2226">
    <property type="taxonomic scope" value="Bacteria"/>
</dbReference>
<dbReference type="RefSeq" id="WP_014106557.1">
    <property type="nucleotide sequence ID" value="NC_016027.1"/>
</dbReference>
<dbReference type="EMBL" id="AP012159">
    <property type="protein sequence ID" value="BAK85064.1"/>
    <property type="molecule type" value="Genomic_DNA"/>
</dbReference>
<dbReference type="HOGENOM" id="CLU_1048809_0_0_5"/>
<dbReference type="PANTHER" id="PTHR43861">
    <property type="entry name" value="TRANS-ACONITATE 2-METHYLTRANSFERASE-RELATED"/>
    <property type="match status" value="1"/>
</dbReference>
<evidence type="ECO:0000313" key="2">
    <source>
        <dbReference type="EMBL" id="BAK85064.1"/>
    </source>
</evidence>
<evidence type="ECO:0000313" key="3">
    <source>
        <dbReference type="Proteomes" id="UP000009044"/>
    </source>
</evidence>
<dbReference type="Pfam" id="PF08241">
    <property type="entry name" value="Methyltransf_11"/>
    <property type="match status" value="1"/>
</dbReference>
<dbReference type="InterPro" id="IPR029063">
    <property type="entry name" value="SAM-dependent_MTases_sf"/>
</dbReference>
<organism evidence="2 3">
    <name type="scientific">Komagataeibacter medellinensis (strain NBRC 3288 / BCRC 11682 / LMG 1693 / Kondo 51)</name>
    <name type="common">Gluconacetobacter medellinensis</name>
    <dbReference type="NCBI Taxonomy" id="634177"/>
    <lineage>
        <taxon>Bacteria</taxon>
        <taxon>Pseudomonadati</taxon>
        <taxon>Pseudomonadota</taxon>
        <taxon>Alphaproteobacteria</taxon>
        <taxon>Acetobacterales</taxon>
        <taxon>Acetobacteraceae</taxon>
        <taxon>Komagataeibacter</taxon>
    </lineage>
</organism>
<dbReference type="SUPFAM" id="SSF53335">
    <property type="entry name" value="S-adenosyl-L-methionine-dependent methyltransferases"/>
    <property type="match status" value="1"/>
</dbReference>
<dbReference type="PANTHER" id="PTHR43861:SF1">
    <property type="entry name" value="TRANS-ACONITATE 2-METHYLTRANSFERASE"/>
    <property type="match status" value="1"/>
</dbReference>
<protein>
    <recommendedName>
        <fullName evidence="1">Methyltransferase type 11 domain-containing protein</fullName>
    </recommendedName>
</protein>
<dbReference type="AlphaFoldDB" id="G2I2T5"/>
<proteinExistence type="predicted"/>
<dbReference type="InterPro" id="IPR013216">
    <property type="entry name" value="Methyltransf_11"/>
</dbReference>
<dbReference type="GO" id="GO:0008757">
    <property type="term" value="F:S-adenosylmethionine-dependent methyltransferase activity"/>
    <property type="evidence" value="ECO:0007669"/>
    <property type="project" value="InterPro"/>
</dbReference>